<gene>
    <name evidence="1" type="ORF">CHR53_06980</name>
</gene>
<dbReference type="Proteomes" id="UP000282892">
    <property type="component" value="Chromosome"/>
</dbReference>
<evidence type="ECO:0000313" key="1">
    <source>
        <dbReference type="EMBL" id="AZU61014.1"/>
    </source>
</evidence>
<evidence type="ECO:0000313" key="2">
    <source>
        <dbReference type="Proteomes" id="UP000282892"/>
    </source>
</evidence>
<sequence>MLTQEDIEAIRKRAEAATRGPWIKYNKHGKWISNYPYWDYVGEINKDADYEFIVKAREDVPKLLAEIERLRAESDYWRMEHEHQRKQAEVYLEKYRLEKDKSADMVREMFGGKIEDAAKKIADELRRKLGDTNGKA</sequence>
<dbReference type="OrthoDB" id="2088266at2"/>
<proteinExistence type="predicted"/>
<name>A0A3T0HV29_9BACI</name>
<protein>
    <submittedName>
        <fullName evidence="1">Uncharacterized protein</fullName>
    </submittedName>
</protein>
<dbReference type="AlphaFoldDB" id="A0A3T0HV29"/>
<accession>A0A3T0HV29</accession>
<reference evidence="1 2" key="1">
    <citation type="submission" date="2017-07" db="EMBL/GenBank/DDBJ databases">
        <title>The complete genome sequence of Bacillus mesonae strain H20-5, an efficient strain improving plant abiotic stress resistance.</title>
        <authorList>
            <person name="Kim S.Y."/>
            <person name="Song H."/>
            <person name="Sang M.K."/>
            <person name="Weon H.-Y."/>
            <person name="Song J."/>
        </authorList>
    </citation>
    <scope>NUCLEOTIDE SEQUENCE [LARGE SCALE GENOMIC DNA]</scope>
    <source>
        <strain evidence="1 2">H20-5</strain>
    </source>
</reference>
<organism evidence="1 2">
    <name type="scientific">Neobacillus mesonae</name>
    <dbReference type="NCBI Taxonomy" id="1193713"/>
    <lineage>
        <taxon>Bacteria</taxon>
        <taxon>Bacillati</taxon>
        <taxon>Bacillota</taxon>
        <taxon>Bacilli</taxon>
        <taxon>Bacillales</taxon>
        <taxon>Bacillaceae</taxon>
        <taxon>Neobacillus</taxon>
    </lineage>
</organism>
<dbReference type="EMBL" id="CP022572">
    <property type="protein sequence ID" value="AZU61014.1"/>
    <property type="molecule type" value="Genomic_DNA"/>
</dbReference>
<dbReference type="RefSeq" id="WP_127485805.1">
    <property type="nucleotide sequence ID" value="NZ_CP022572.1"/>
</dbReference>
<keyword evidence="2" id="KW-1185">Reference proteome</keyword>
<dbReference type="KEGG" id="nmk:CHR53_06980"/>